<dbReference type="AlphaFoldDB" id="A0A1I8NTF8"/>
<keyword evidence="3" id="KW-0539">Nucleus</keyword>
<evidence type="ECO:0000256" key="3">
    <source>
        <dbReference type="ARBA" id="ARBA00023242"/>
    </source>
</evidence>
<feature type="compositionally biased region" description="Basic and acidic residues" evidence="4">
    <location>
        <begin position="1"/>
        <end position="11"/>
    </location>
</feature>
<name>A0A1I8NTF8_STOCA</name>
<evidence type="ECO:0000256" key="4">
    <source>
        <dbReference type="SAM" id="MobiDB-lite"/>
    </source>
</evidence>
<organism evidence="5 6">
    <name type="scientific">Stomoxys calcitrans</name>
    <name type="common">Stable fly</name>
    <name type="synonym">Conops calcitrans</name>
    <dbReference type="NCBI Taxonomy" id="35570"/>
    <lineage>
        <taxon>Eukaryota</taxon>
        <taxon>Metazoa</taxon>
        <taxon>Ecdysozoa</taxon>
        <taxon>Arthropoda</taxon>
        <taxon>Hexapoda</taxon>
        <taxon>Insecta</taxon>
        <taxon>Pterygota</taxon>
        <taxon>Neoptera</taxon>
        <taxon>Endopterygota</taxon>
        <taxon>Diptera</taxon>
        <taxon>Brachycera</taxon>
        <taxon>Muscomorpha</taxon>
        <taxon>Muscoidea</taxon>
        <taxon>Muscidae</taxon>
        <taxon>Stomoxys</taxon>
    </lineage>
</organism>
<feature type="compositionally biased region" description="Polar residues" evidence="4">
    <location>
        <begin position="186"/>
        <end position="196"/>
    </location>
</feature>
<feature type="compositionally biased region" description="Acidic residues" evidence="4">
    <location>
        <begin position="628"/>
        <end position="685"/>
    </location>
</feature>
<evidence type="ECO:0000256" key="2">
    <source>
        <dbReference type="ARBA" id="ARBA00022553"/>
    </source>
</evidence>
<keyword evidence="2" id="KW-0597">Phosphoprotein</keyword>
<evidence type="ECO:0000313" key="5">
    <source>
        <dbReference type="EnsemblMetazoa" id="SCAU001862-PA"/>
    </source>
</evidence>
<comment type="subcellular location">
    <subcellularLocation>
        <location evidence="1">Nucleus</location>
    </subcellularLocation>
</comment>
<feature type="compositionally biased region" description="Acidic residues" evidence="4">
    <location>
        <begin position="12"/>
        <end position="29"/>
    </location>
</feature>
<evidence type="ECO:0000256" key="1">
    <source>
        <dbReference type="ARBA" id="ARBA00004123"/>
    </source>
</evidence>
<dbReference type="InterPro" id="IPR024146">
    <property type="entry name" value="Claspin"/>
</dbReference>
<feature type="compositionally biased region" description="Acidic residues" evidence="4">
    <location>
        <begin position="703"/>
        <end position="712"/>
    </location>
</feature>
<feature type="compositionally biased region" description="Acidic residues" evidence="4">
    <location>
        <begin position="848"/>
        <end position="873"/>
    </location>
</feature>
<feature type="compositionally biased region" description="Acidic residues" evidence="4">
    <location>
        <begin position="600"/>
        <end position="617"/>
    </location>
</feature>
<dbReference type="GO" id="GO:0007095">
    <property type="term" value="P:mitotic G2 DNA damage checkpoint signaling"/>
    <property type="evidence" value="ECO:0007669"/>
    <property type="project" value="TreeGrafter"/>
</dbReference>
<feature type="compositionally biased region" description="Basic and acidic residues" evidence="4">
    <location>
        <begin position="339"/>
        <end position="366"/>
    </location>
</feature>
<feature type="compositionally biased region" description="Basic and acidic residues" evidence="4">
    <location>
        <begin position="579"/>
        <end position="599"/>
    </location>
</feature>
<feature type="region of interest" description="Disordered" evidence="4">
    <location>
        <begin position="1"/>
        <end position="253"/>
    </location>
</feature>
<dbReference type="EnsemblMetazoa" id="SCAU001862-RA">
    <property type="protein sequence ID" value="SCAU001862-PA"/>
    <property type="gene ID" value="SCAU001862"/>
</dbReference>
<evidence type="ECO:0008006" key="7">
    <source>
        <dbReference type="Google" id="ProtNLM"/>
    </source>
</evidence>
<feature type="region of interest" description="Disordered" evidence="4">
    <location>
        <begin position="845"/>
        <end position="884"/>
    </location>
</feature>
<feature type="compositionally biased region" description="Basic and acidic residues" evidence="4">
    <location>
        <begin position="91"/>
        <end position="102"/>
    </location>
</feature>
<dbReference type="PANTHER" id="PTHR14396:SF10">
    <property type="entry name" value="CLASPIN"/>
    <property type="match status" value="1"/>
</dbReference>
<feature type="region of interest" description="Disordered" evidence="4">
    <location>
        <begin position="999"/>
        <end position="1018"/>
    </location>
</feature>
<feature type="region of interest" description="Disordered" evidence="4">
    <location>
        <begin position="1177"/>
        <end position="1196"/>
    </location>
</feature>
<gene>
    <name evidence="5" type="primary">106094777</name>
</gene>
<dbReference type="KEGG" id="scac:106094777"/>
<evidence type="ECO:0000313" key="6">
    <source>
        <dbReference type="Proteomes" id="UP000095300"/>
    </source>
</evidence>
<dbReference type="OrthoDB" id="5859781at2759"/>
<accession>A0A1I8NTF8</accession>
<feature type="region of interest" description="Disordered" evidence="4">
    <location>
        <begin position="579"/>
        <end position="727"/>
    </location>
</feature>
<dbReference type="STRING" id="35570.A0A1I8NTF8"/>
<dbReference type="VEuPathDB" id="VectorBase:SCAU001862"/>
<dbReference type="GO" id="GO:0033314">
    <property type="term" value="P:mitotic DNA replication checkpoint signaling"/>
    <property type="evidence" value="ECO:0007669"/>
    <property type="project" value="TreeGrafter"/>
</dbReference>
<feature type="compositionally biased region" description="Basic residues" evidence="4">
    <location>
        <begin position="54"/>
        <end position="64"/>
    </location>
</feature>
<protein>
    <recommendedName>
        <fullName evidence="7">Claspin</fullName>
    </recommendedName>
</protein>
<sequence>MDEHNMSMEELKVDDDEENVKEVSNEEDILGAQSLLMSESEDEDAVGSNANKSPLKKHSPKGANKKIDSPSVNKTSPGRTKRFLNSDDEAEPSKEVKGDVQRKNKISSLIDSDSDDDKPATNKAVHTRLILEDSDSSNERKEECVSTNDDSDSQPRRTKLKKKKSAQKSNKNKNSQETSNDDSDAINHTKSGAPSDSESDDSLANSARACNFEENNNDEESPNNKKNKNKSKVIRASAKKAMDEMQAIQSEQQRLHREANISIPYHKPKKYSLQDFLNRKTIIKPPSLQSNSPIADAVRSKNLKMTQEELEEYAKLMEERAKEATEFFKSESEDESENEVLKDNEGIVDKQPEAETMIESDKNSQGEVNHMHTEMTMNENKLLSKNILDEEEKVGPGELELTEEELAEILAQEERQKQEFYETPSTSKVLITEVIELPKLDMKTVKISPVKKPLPPPPPVQATPKPSINIKELLAKKSLTASPSLSGDPNKLIDLETGDLVERKPSGIENLMKRLMSTVRDRKSKPNETCSILSTENGKLEITKVNISLKEEQDPNKDPKPRAAYFELKKNLKEIIKKKRLEELHKKQEDEIEHNKRLYEDDDEEDGGGTTEVDEYEPDSKPGIDGAIEIDDEENAIMEDYEEDHPIDEDEDNQELKDDDNEVEDDEEEETTDDNEGVASEEDSELSINSTKTRNRIIKAFDDSDEEGDKDDMDFLKTQPPSTQPILFDTQNTIRPAEDKENELMALCSGTFDITQKPPSSNALMSQIPLTQNNGKPVGDDELMELCSGTFDEVDGQDDAENLQQTTKCNKILSSDEIESDCDDSNTKNRIKKLTKKAKKKSAKLCFSDDEDEEKQIDEVEIQEIEDSEDEPEQQPTTYVDYDSEENEIVVEISKKDCVEQAATFFEKEAELSESEWGSADEDERNLDKYDIELGDEDEFDKEKIRSELEQIHARKMLDEDMREVRKIQEMLFEDEEKDGVGRQRQFKWKNAETGFSLDDGARDEIGDKNNGDSGDELTEHQWRKVRYEREQFLREQGLKPGSQDMSTTLPNTTLLPTNGAATISTSVTTRKIQIVTTKKISVSNDDSKKSTPFLISKGIAVMNKKSVRGSFLVRDRETLKKLAGLTKGGAGLSANSTDMDDAAGTVSIKSIKPKNFVFATLTEEEHENMKRKADDLLNSSNENGKNFMKKPKIEPRRDKCLIDQLL</sequence>
<dbReference type="GO" id="GO:0010997">
    <property type="term" value="F:anaphase-promoting complex binding"/>
    <property type="evidence" value="ECO:0007669"/>
    <property type="project" value="TreeGrafter"/>
</dbReference>
<proteinExistence type="predicted"/>
<feature type="compositionally biased region" description="Basic residues" evidence="4">
    <location>
        <begin position="156"/>
        <end position="166"/>
    </location>
</feature>
<keyword evidence="6" id="KW-1185">Reference proteome</keyword>
<dbReference type="GO" id="GO:0005634">
    <property type="term" value="C:nucleus"/>
    <property type="evidence" value="ECO:0007669"/>
    <property type="project" value="UniProtKB-SubCell"/>
</dbReference>
<feature type="region of interest" description="Disordered" evidence="4">
    <location>
        <begin position="324"/>
        <end position="366"/>
    </location>
</feature>
<reference evidence="5" key="1">
    <citation type="submission" date="2020-05" db="UniProtKB">
        <authorList>
            <consortium name="EnsemblMetazoa"/>
        </authorList>
    </citation>
    <scope>IDENTIFICATION</scope>
    <source>
        <strain evidence="5">USDA</strain>
    </source>
</reference>
<dbReference type="PANTHER" id="PTHR14396">
    <property type="entry name" value="CLASPIN"/>
    <property type="match status" value="1"/>
</dbReference>
<dbReference type="Proteomes" id="UP000095300">
    <property type="component" value="Unassembled WGS sequence"/>
</dbReference>
<feature type="compositionally biased region" description="Basic and acidic residues" evidence="4">
    <location>
        <begin position="1000"/>
        <end position="1011"/>
    </location>
</feature>